<dbReference type="PROSITE" id="PS50042">
    <property type="entry name" value="CNMP_BINDING_3"/>
    <property type="match status" value="1"/>
</dbReference>
<feature type="domain" description="Cyclic nucleotide-binding" evidence="4">
    <location>
        <begin position="15"/>
        <end position="137"/>
    </location>
</feature>
<organism evidence="6 7">
    <name type="scientific">Methyloceanibacter superfactus</name>
    <dbReference type="NCBI Taxonomy" id="1774969"/>
    <lineage>
        <taxon>Bacteria</taxon>
        <taxon>Pseudomonadati</taxon>
        <taxon>Pseudomonadota</taxon>
        <taxon>Alphaproteobacteria</taxon>
        <taxon>Hyphomicrobiales</taxon>
        <taxon>Hyphomicrobiaceae</taxon>
        <taxon>Methyloceanibacter</taxon>
    </lineage>
</organism>
<dbReference type="GO" id="GO:0003700">
    <property type="term" value="F:DNA-binding transcription factor activity"/>
    <property type="evidence" value="ECO:0007669"/>
    <property type="project" value="TreeGrafter"/>
</dbReference>
<evidence type="ECO:0000259" key="5">
    <source>
        <dbReference type="PROSITE" id="PS51063"/>
    </source>
</evidence>
<dbReference type="InterPro" id="IPR050397">
    <property type="entry name" value="Env_Response_Regulators"/>
</dbReference>
<proteinExistence type="predicted"/>
<dbReference type="EMBL" id="LPWF01000008">
    <property type="protein sequence ID" value="ODS01412.1"/>
    <property type="molecule type" value="Genomic_DNA"/>
</dbReference>
<gene>
    <name evidence="6" type="ORF">AUC69_07005</name>
</gene>
<dbReference type="GO" id="GO:0005829">
    <property type="term" value="C:cytosol"/>
    <property type="evidence" value="ECO:0007669"/>
    <property type="project" value="TreeGrafter"/>
</dbReference>
<dbReference type="Pfam" id="PF00027">
    <property type="entry name" value="cNMP_binding"/>
    <property type="match status" value="1"/>
</dbReference>
<dbReference type="InterPro" id="IPR018490">
    <property type="entry name" value="cNMP-bd_dom_sf"/>
</dbReference>
<dbReference type="RefSeq" id="WP_069440859.1">
    <property type="nucleotide sequence ID" value="NZ_LPWF01000008.1"/>
</dbReference>
<dbReference type="AlphaFoldDB" id="A0A1E3W7C2"/>
<dbReference type="SMART" id="SM00419">
    <property type="entry name" value="HTH_CRP"/>
    <property type="match status" value="1"/>
</dbReference>
<dbReference type="CDD" id="cd00038">
    <property type="entry name" value="CAP_ED"/>
    <property type="match status" value="1"/>
</dbReference>
<keyword evidence="3" id="KW-0804">Transcription</keyword>
<evidence type="ECO:0000256" key="2">
    <source>
        <dbReference type="ARBA" id="ARBA00023125"/>
    </source>
</evidence>
<dbReference type="InterPro" id="IPR000595">
    <property type="entry name" value="cNMP-bd_dom"/>
</dbReference>
<reference evidence="6 7" key="1">
    <citation type="journal article" date="2016" name="Environ. Microbiol.">
        <title>New Methyloceanibacter diversity from North Sea sediments includes methanotroph containing solely the soluble methane monooxygenase.</title>
        <authorList>
            <person name="Vekeman B."/>
            <person name="Kerckhof F.M."/>
            <person name="Cremers G."/>
            <person name="de Vos P."/>
            <person name="Vandamme P."/>
            <person name="Boon N."/>
            <person name="Op den Camp H.J."/>
            <person name="Heylen K."/>
        </authorList>
    </citation>
    <scope>NUCLEOTIDE SEQUENCE [LARGE SCALE GENOMIC DNA]</scope>
    <source>
        <strain evidence="6 7">R-67175</strain>
    </source>
</reference>
<dbReference type="PROSITE" id="PS51063">
    <property type="entry name" value="HTH_CRP_2"/>
    <property type="match status" value="1"/>
</dbReference>
<dbReference type="Proteomes" id="UP000094472">
    <property type="component" value="Unassembled WGS sequence"/>
</dbReference>
<evidence type="ECO:0000313" key="7">
    <source>
        <dbReference type="Proteomes" id="UP000094472"/>
    </source>
</evidence>
<evidence type="ECO:0000256" key="1">
    <source>
        <dbReference type="ARBA" id="ARBA00023015"/>
    </source>
</evidence>
<feature type="domain" description="HTH crp-type" evidence="5">
    <location>
        <begin position="151"/>
        <end position="215"/>
    </location>
</feature>
<dbReference type="SMART" id="SM00100">
    <property type="entry name" value="cNMP"/>
    <property type="match status" value="1"/>
</dbReference>
<keyword evidence="2" id="KW-0238">DNA-binding</keyword>
<keyword evidence="1" id="KW-0805">Transcription regulation</keyword>
<dbReference type="Pfam" id="PF13545">
    <property type="entry name" value="HTH_Crp_2"/>
    <property type="match status" value="1"/>
</dbReference>
<dbReference type="InterPro" id="IPR036388">
    <property type="entry name" value="WH-like_DNA-bd_sf"/>
</dbReference>
<dbReference type="InterPro" id="IPR014710">
    <property type="entry name" value="RmlC-like_jellyroll"/>
</dbReference>
<dbReference type="PANTHER" id="PTHR24567:SF74">
    <property type="entry name" value="HTH-TYPE TRANSCRIPTIONAL REGULATOR ARCR"/>
    <property type="match status" value="1"/>
</dbReference>
<name>A0A1E3W7C2_9HYPH</name>
<protein>
    <submittedName>
        <fullName evidence="6">Crp/Fnr family transcriptional regulator</fullName>
    </submittedName>
</protein>
<dbReference type="Gene3D" id="1.10.10.10">
    <property type="entry name" value="Winged helix-like DNA-binding domain superfamily/Winged helix DNA-binding domain"/>
    <property type="match status" value="1"/>
</dbReference>
<comment type="caution">
    <text evidence="6">The sequence shown here is derived from an EMBL/GenBank/DDBJ whole genome shotgun (WGS) entry which is preliminary data.</text>
</comment>
<dbReference type="STRING" id="1774969.AUC69_07005"/>
<keyword evidence="7" id="KW-1185">Reference proteome</keyword>
<accession>A0A1E3W7C2</accession>
<evidence type="ECO:0000259" key="4">
    <source>
        <dbReference type="PROSITE" id="PS50042"/>
    </source>
</evidence>
<sequence>MSTKTSGDWIAQFPGLMQLDEQVKAPLAESSRIVSLPVGTRIFGPGQAPSNYMLLLEGSVRVQQSSDTGREIVLYRVSAGETCALTTACLMGYEEYQAEAIAETNVSAVAVPRETFDSLIAKSPDFRRFVFAAFSERITNLLKVIEEVAFARIDIRLAQNLLRLAGDNRKAAVTHQQLASELGTAREVISRQLQEFQRRGWTASSRGAIEIMEREALEQLAKA</sequence>
<dbReference type="Gene3D" id="2.60.120.10">
    <property type="entry name" value="Jelly Rolls"/>
    <property type="match status" value="1"/>
</dbReference>
<dbReference type="InterPro" id="IPR012318">
    <property type="entry name" value="HTH_CRP"/>
</dbReference>
<dbReference type="OrthoDB" id="9776746at2"/>
<dbReference type="SUPFAM" id="SSF51206">
    <property type="entry name" value="cAMP-binding domain-like"/>
    <property type="match status" value="1"/>
</dbReference>
<dbReference type="SUPFAM" id="SSF46785">
    <property type="entry name" value="Winged helix' DNA-binding domain"/>
    <property type="match status" value="1"/>
</dbReference>
<evidence type="ECO:0000256" key="3">
    <source>
        <dbReference type="ARBA" id="ARBA00023163"/>
    </source>
</evidence>
<dbReference type="InterPro" id="IPR036390">
    <property type="entry name" value="WH_DNA-bd_sf"/>
</dbReference>
<evidence type="ECO:0000313" key="6">
    <source>
        <dbReference type="EMBL" id="ODS01412.1"/>
    </source>
</evidence>
<dbReference type="GO" id="GO:0003677">
    <property type="term" value="F:DNA binding"/>
    <property type="evidence" value="ECO:0007669"/>
    <property type="project" value="UniProtKB-KW"/>
</dbReference>
<dbReference type="PANTHER" id="PTHR24567">
    <property type="entry name" value="CRP FAMILY TRANSCRIPTIONAL REGULATORY PROTEIN"/>
    <property type="match status" value="1"/>
</dbReference>